<keyword evidence="4 14" id="KW-1134">Transmembrane beta strand</keyword>
<keyword evidence="13 14" id="KW-0998">Cell outer membrane</keyword>
<dbReference type="SMART" id="SM00965">
    <property type="entry name" value="STN"/>
    <property type="match status" value="1"/>
</dbReference>
<sequence>MVTACAAATSQAQTAPATGAIPHEVVQTYQLAPGALDAALSEFAARAGVSITIALGLVQGKTSPGLQGRHGVRDGFARLLSGTGLEAVAGSGGIYTLRVLPVVVPGAAAGEGGALGEVRVTAQKERPGTTEGTGSYTATGPSTTATRLTLTQRETPQSVSVVTRAQMDDRGFQSLEEVALDATGLSTRKLGGGERTQFYMRGFAVNSFLADGVPIDFDSDTQGTASMAMYDRIEILRGSAGLMTGTGNPSGTINLLRKRPTDVPQVSLSGSLGSWSNRRGELDAAGPLNEAGSLRGRAVVAQQDTNTFKKAYRHERQLVYGTLEADIAPRTLLSVGGYFNKEDNPGADWNGLPTRRDGSFYPFDRSTRMTPDWAYWNKRNASVFAELEHEFDNGWRSQLTARVLKSKMDMLGTYLYPLEDSDLFGQGAGAYTYNRTQYSLDAFAKGPLQAFGRKHELVFGASLRQNSDDDGPGGWPLDYAPVVDPMNWDSSAVPRPAFSSAWSRRGHQRQLGAYSTMRLSLADSLSAIIGARLDSYRYDMHTVSGEWSEKSLYRVSDRVTPYFGLVYELDSMHSLYGSWAGVFQPQNYQAASGAMLDPVVGRNLEAGIKGSYMGGRLQASAAVFQINQSNLPLQLPGNECRTQAVVCYAQTGEVRSRGLELEVVGAITPSWKIMTGYTFNRAKHVKDSDVAKAGTPYDQQTPRHLFKLTTSYQLPGAMSKWGIGGSLRTRSETSSWHNVRQGGYTIVDLMLSYQVSPQLDIRLNINNVADRYYYEATGSTQDNNHFGAPRNFLLTANYRF</sequence>
<reference evidence="19 20" key="1">
    <citation type="submission" date="2013-09" db="EMBL/GenBank/DDBJ databases">
        <title>High correlation between genotypes and phenotypes of environmental bacteria Comamonas testosteroni strains.</title>
        <authorList>
            <person name="Liu L."/>
            <person name="Zhu W."/>
            <person name="Xia X."/>
            <person name="Xu B."/>
            <person name="Luo M."/>
            <person name="Wang G."/>
        </authorList>
    </citation>
    <scope>NUCLEOTIDE SEQUENCE [LARGE SCALE GENOMIC DNA]</scope>
    <source>
        <strain evidence="19 20">JL40</strain>
    </source>
</reference>
<evidence type="ECO:0000313" key="19">
    <source>
        <dbReference type="EMBL" id="KGH28524.1"/>
    </source>
</evidence>
<dbReference type="GO" id="GO:0015344">
    <property type="term" value="F:siderophore uptake transmembrane transporter activity"/>
    <property type="evidence" value="ECO:0007669"/>
    <property type="project" value="TreeGrafter"/>
</dbReference>
<keyword evidence="7" id="KW-0732">Signal</keyword>
<keyword evidence="10 16" id="KW-0798">TonB box</keyword>
<keyword evidence="8" id="KW-0408">Iron</keyword>
<evidence type="ECO:0000313" key="20">
    <source>
        <dbReference type="Proteomes" id="UP000029553"/>
    </source>
</evidence>
<evidence type="ECO:0000256" key="17">
    <source>
        <dbReference type="SAM" id="MobiDB-lite"/>
    </source>
</evidence>
<feature type="compositionally biased region" description="Polar residues" evidence="17">
    <location>
        <begin position="130"/>
        <end position="142"/>
    </location>
</feature>
<keyword evidence="12 19" id="KW-0675">Receptor</keyword>
<comment type="similarity">
    <text evidence="2 14 16">Belongs to the TonB-dependent receptor family.</text>
</comment>
<dbReference type="GO" id="GO:0015891">
    <property type="term" value="P:siderophore transport"/>
    <property type="evidence" value="ECO:0007669"/>
    <property type="project" value="InterPro"/>
</dbReference>
<dbReference type="InterPro" id="IPR039426">
    <property type="entry name" value="TonB-dep_rcpt-like"/>
</dbReference>
<feature type="region of interest" description="Disordered" evidence="17">
    <location>
        <begin position="123"/>
        <end position="142"/>
    </location>
</feature>
<dbReference type="Gene3D" id="2.40.170.20">
    <property type="entry name" value="TonB-dependent receptor, beta-barrel domain"/>
    <property type="match status" value="1"/>
</dbReference>
<dbReference type="Pfam" id="PF07715">
    <property type="entry name" value="Plug"/>
    <property type="match status" value="1"/>
</dbReference>
<evidence type="ECO:0000256" key="10">
    <source>
        <dbReference type="ARBA" id="ARBA00023077"/>
    </source>
</evidence>
<evidence type="ECO:0000256" key="5">
    <source>
        <dbReference type="ARBA" id="ARBA00022496"/>
    </source>
</evidence>
<evidence type="ECO:0000256" key="11">
    <source>
        <dbReference type="ARBA" id="ARBA00023136"/>
    </source>
</evidence>
<evidence type="ECO:0000256" key="16">
    <source>
        <dbReference type="RuleBase" id="RU003357"/>
    </source>
</evidence>
<dbReference type="InterPro" id="IPR010917">
    <property type="entry name" value="TonB_rcpt_CS"/>
</dbReference>
<comment type="caution">
    <text evidence="19">The sequence shown here is derived from an EMBL/GenBank/DDBJ whole genome shotgun (WGS) entry which is preliminary data.</text>
</comment>
<dbReference type="InterPro" id="IPR011662">
    <property type="entry name" value="Secretin/TonB_short_N"/>
</dbReference>
<dbReference type="Gene3D" id="3.55.50.30">
    <property type="match status" value="1"/>
</dbReference>
<dbReference type="InterPro" id="IPR000531">
    <property type="entry name" value="Beta-barrel_TonB"/>
</dbReference>
<dbReference type="Proteomes" id="UP000029553">
    <property type="component" value="Unassembled WGS sequence"/>
</dbReference>
<evidence type="ECO:0000259" key="18">
    <source>
        <dbReference type="SMART" id="SM00965"/>
    </source>
</evidence>
<dbReference type="GO" id="GO:0009279">
    <property type="term" value="C:cell outer membrane"/>
    <property type="evidence" value="ECO:0007669"/>
    <property type="project" value="UniProtKB-SubCell"/>
</dbReference>
<dbReference type="InterPro" id="IPR037066">
    <property type="entry name" value="Plug_dom_sf"/>
</dbReference>
<proteinExistence type="inferred from homology"/>
<dbReference type="Pfam" id="PF00593">
    <property type="entry name" value="TonB_dep_Rec_b-barrel"/>
    <property type="match status" value="1"/>
</dbReference>
<dbReference type="PANTHER" id="PTHR32552">
    <property type="entry name" value="FERRICHROME IRON RECEPTOR-RELATED"/>
    <property type="match status" value="1"/>
</dbReference>
<accession>A0A096FF21</accession>
<dbReference type="Gene3D" id="2.170.130.10">
    <property type="entry name" value="TonB-dependent receptor, plug domain"/>
    <property type="match status" value="1"/>
</dbReference>
<evidence type="ECO:0000256" key="12">
    <source>
        <dbReference type="ARBA" id="ARBA00023170"/>
    </source>
</evidence>
<dbReference type="NCBIfam" id="TIGR01783">
    <property type="entry name" value="TonB-siderophor"/>
    <property type="match status" value="1"/>
</dbReference>
<dbReference type="InterPro" id="IPR010105">
    <property type="entry name" value="TonB_sidphr_rcpt"/>
</dbReference>
<evidence type="ECO:0000256" key="9">
    <source>
        <dbReference type="ARBA" id="ARBA00023065"/>
    </source>
</evidence>
<evidence type="ECO:0000256" key="13">
    <source>
        <dbReference type="ARBA" id="ARBA00023237"/>
    </source>
</evidence>
<comment type="subcellular location">
    <subcellularLocation>
        <location evidence="1 14">Cell outer membrane</location>
        <topology evidence="1 14">Multi-pass membrane protein</topology>
    </subcellularLocation>
</comment>
<dbReference type="SUPFAM" id="SSF56935">
    <property type="entry name" value="Porins"/>
    <property type="match status" value="1"/>
</dbReference>
<dbReference type="EMBL" id="AWOR01000049">
    <property type="protein sequence ID" value="KGH28524.1"/>
    <property type="molecule type" value="Genomic_DNA"/>
</dbReference>
<name>A0A096FF21_COMTE</name>
<evidence type="ECO:0000256" key="1">
    <source>
        <dbReference type="ARBA" id="ARBA00004571"/>
    </source>
</evidence>
<dbReference type="AlphaFoldDB" id="A0A096FF21"/>
<protein>
    <submittedName>
        <fullName evidence="19">TonB-dependent receptor</fullName>
    </submittedName>
</protein>
<evidence type="ECO:0000256" key="7">
    <source>
        <dbReference type="ARBA" id="ARBA00022729"/>
    </source>
</evidence>
<evidence type="ECO:0000256" key="8">
    <source>
        <dbReference type="ARBA" id="ARBA00023004"/>
    </source>
</evidence>
<keyword evidence="6 14" id="KW-0812">Transmembrane</keyword>
<dbReference type="PROSITE" id="PS52016">
    <property type="entry name" value="TONB_DEPENDENT_REC_3"/>
    <property type="match status" value="1"/>
</dbReference>
<feature type="short sequence motif" description="TonB C-terminal box" evidence="15">
    <location>
        <begin position="783"/>
        <end position="800"/>
    </location>
</feature>
<evidence type="ECO:0000256" key="15">
    <source>
        <dbReference type="PROSITE-ProRule" id="PRU10144"/>
    </source>
</evidence>
<dbReference type="InterPro" id="IPR012910">
    <property type="entry name" value="Plug_dom"/>
</dbReference>
<dbReference type="Pfam" id="PF07660">
    <property type="entry name" value="STN"/>
    <property type="match status" value="1"/>
</dbReference>
<evidence type="ECO:0000256" key="6">
    <source>
        <dbReference type="ARBA" id="ARBA00022692"/>
    </source>
</evidence>
<dbReference type="FunFam" id="2.170.130.10:FF:000010">
    <property type="entry name" value="Ferripyoverdine receptor"/>
    <property type="match status" value="1"/>
</dbReference>
<evidence type="ECO:0000256" key="4">
    <source>
        <dbReference type="ARBA" id="ARBA00022452"/>
    </source>
</evidence>
<organism evidence="19 20">
    <name type="scientific">Comamonas testosteroni</name>
    <name type="common">Pseudomonas testosteroni</name>
    <dbReference type="NCBI Taxonomy" id="285"/>
    <lineage>
        <taxon>Bacteria</taxon>
        <taxon>Pseudomonadati</taxon>
        <taxon>Pseudomonadota</taxon>
        <taxon>Betaproteobacteria</taxon>
        <taxon>Burkholderiales</taxon>
        <taxon>Comamonadaceae</taxon>
        <taxon>Comamonas</taxon>
    </lineage>
</organism>
<dbReference type="InterPro" id="IPR036942">
    <property type="entry name" value="Beta-barrel_TonB_sf"/>
</dbReference>
<keyword evidence="5" id="KW-0410">Iron transport</keyword>
<dbReference type="PROSITE" id="PS01156">
    <property type="entry name" value="TONB_DEPENDENT_REC_2"/>
    <property type="match status" value="1"/>
</dbReference>
<dbReference type="PANTHER" id="PTHR32552:SF74">
    <property type="entry name" value="HYDROXAMATE SIDEROPHORE RECEPTOR FHUE"/>
    <property type="match status" value="1"/>
</dbReference>
<evidence type="ECO:0000256" key="14">
    <source>
        <dbReference type="PROSITE-ProRule" id="PRU01360"/>
    </source>
</evidence>
<gene>
    <name evidence="19" type="ORF">P353_15125</name>
</gene>
<evidence type="ECO:0000256" key="3">
    <source>
        <dbReference type="ARBA" id="ARBA00022448"/>
    </source>
</evidence>
<keyword evidence="11 14" id="KW-0472">Membrane</keyword>
<dbReference type="CDD" id="cd01347">
    <property type="entry name" value="ligand_gated_channel"/>
    <property type="match status" value="1"/>
</dbReference>
<keyword evidence="9" id="KW-0406">Ion transport</keyword>
<dbReference type="GO" id="GO:0038023">
    <property type="term" value="F:signaling receptor activity"/>
    <property type="evidence" value="ECO:0007669"/>
    <property type="project" value="InterPro"/>
</dbReference>
<feature type="domain" description="Secretin/TonB short N-terminal" evidence="18">
    <location>
        <begin position="49"/>
        <end position="100"/>
    </location>
</feature>
<keyword evidence="3 14" id="KW-0813">Transport</keyword>
<evidence type="ECO:0000256" key="2">
    <source>
        <dbReference type="ARBA" id="ARBA00009810"/>
    </source>
</evidence>